<dbReference type="RefSeq" id="WP_140594969.1">
    <property type="nucleotide sequence ID" value="NZ_VFWZ01000005.1"/>
</dbReference>
<evidence type="ECO:0000313" key="2">
    <source>
        <dbReference type="EMBL" id="TPN84634.1"/>
    </source>
</evidence>
<proteinExistence type="predicted"/>
<organism evidence="2 3">
    <name type="scientific">Aquimarina algicola</name>
    <dbReference type="NCBI Taxonomy" id="2589995"/>
    <lineage>
        <taxon>Bacteria</taxon>
        <taxon>Pseudomonadati</taxon>
        <taxon>Bacteroidota</taxon>
        <taxon>Flavobacteriia</taxon>
        <taxon>Flavobacteriales</taxon>
        <taxon>Flavobacteriaceae</taxon>
        <taxon>Aquimarina</taxon>
    </lineage>
</organism>
<protein>
    <recommendedName>
        <fullName evidence="1">Thiopeptide-type bacteriocin biosynthesis domain-containing protein</fullName>
    </recommendedName>
</protein>
<dbReference type="EMBL" id="VFWZ01000005">
    <property type="protein sequence ID" value="TPN84634.1"/>
    <property type="molecule type" value="Genomic_DNA"/>
</dbReference>
<dbReference type="AlphaFoldDB" id="A0A504J2G8"/>
<dbReference type="InterPro" id="IPR023809">
    <property type="entry name" value="Thiopep_bacteriocin_synth_dom"/>
</dbReference>
<gene>
    <name evidence="2" type="ORF">FHK87_17035</name>
</gene>
<keyword evidence="3" id="KW-1185">Reference proteome</keyword>
<dbReference type="OrthoDB" id="1273722at2"/>
<dbReference type="Proteomes" id="UP000315540">
    <property type="component" value="Unassembled WGS sequence"/>
</dbReference>
<reference evidence="2 3" key="1">
    <citation type="submission" date="2019-06" db="EMBL/GenBank/DDBJ databases">
        <authorList>
            <person name="Meng X."/>
        </authorList>
    </citation>
    <scope>NUCLEOTIDE SEQUENCE [LARGE SCALE GENOMIC DNA]</scope>
    <source>
        <strain evidence="2 3">M625</strain>
    </source>
</reference>
<evidence type="ECO:0000313" key="3">
    <source>
        <dbReference type="Proteomes" id="UP000315540"/>
    </source>
</evidence>
<feature type="domain" description="Thiopeptide-type bacteriocin biosynthesis" evidence="1">
    <location>
        <begin position="16"/>
        <end position="287"/>
    </location>
</feature>
<sequence length="300" mass="35994">MMDNNVKRSFIIGDHWLYYKLYTGYKTADLILTDIIQPITEKLIDKQCIDSWFFIRYADPKEHLRVRFYIKNLDQIGNVIQLIAQELEDFIEKDLIWKVQIDTYQREIERYGSNTIEKAEQLFYHDSVMITKLIDLIEGDEGEEIRWLFGLRAIDSLLDSFQYTNEEKLKLLHRLKTGFRQEFGVSKLLNTQLKDKYRVARKKIDDFMLFTASDIPEYEPILDILEEKQKHCKGIAKEIVNLRSQNQLEKDLDDFMASYIHMLMNRLFTSKNRLHEMVCYDFLYKYYISMIALQKQKVDV</sequence>
<dbReference type="Pfam" id="PF14028">
    <property type="entry name" value="Lant_dehydr_C"/>
    <property type="match status" value="1"/>
</dbReference>
<name>A0A504J2G8_9FLAO</name>
<comment type="caution">
    <text evidence="2">The sequence shown here is derived from an EMBL/GenBank/DDBJ whole genome shotgun (WGS) entry which is preliminary data.</text>
</comment>
<dbReference type="NCBIfam" id="TIGR03891">
    <property type="entry name" value="thiopep_ocin"/>
    <property type="match status" value="1"/>
</dbReference>
<accession>A0A504J2G8</accession>
<evidence type="ECO:0000259" key="1">
    <source>
        <dbReference type="Pfam" id="PF14028"/>
    </source>
</evidence>